<dbReference type="Pfam" id="PF04546">
    <property type="entry name" value="Sigma70_ner"/>
    <property type="match status" value="1"/>
</dbReference>
<dbReference type="PANTHER" id="PTHR30603:SF60">
    <property type="entry name" value="RNA POLYMERASE SIGMA FACTOR RPOD"/>
    <property type="match status" value="1"/>
</dbReference>
<evidence type="ECO:0000256" key="7">
    <source>
        <dbReference type="SAM" id="Coils"/>
    </source>
</evidence>
<comment type="subcellular location">
    <subcellularLocation>
        <location evidence="6">Cytoplasm</location>
    </subcellularLocation>
</comment>
<feature type="region of interest" description="Disordered" evidence="8">
    <location>
        <begin position="190"/>
        <end position="239"/>
    </location>
</feature>
<evidence type="ECO:0000256" key="4">
    <source>
        <dbReference type="ARBA" id="ARBA00023125"/>
    </source>
</evidence>
<dbReference type="HAMAP" id="MF_00963">
    <property type="entry name" value="Sigma70_RpoD_SigA"/>
    <property type="match status" value="1"/>
</dbReference>
<dbReference type="Gene3D" id="1.10.10.10">
    <property type="entry name" value="Winged helix-like DNA-binding domain superfamily/Winged helix DNA-binding domain"/>
    <property type="match status" value="2"/>
</dbReference>
<dbReference type="AlphaFoldDB" id="A0AAN4UP57"/>
<dbReference type="InterPro" id="IPR012760">
    <property type="entry name" value="RNA_pol_sigma_RpoD_C"/>
</dbReference>
<organism evidence="11 14">
    <name type="scientific">Allgaiera indica</name>
    <dbReference type="NCBI Taxonomy" id="765699"/>
    <lineage>
        <taxon>Bacteria</taxon>
        <taxon>Pseudomonadati</taxon>
        <taxon>Pseudomonadota</taxon>
        <taxon>Alphaproteobacteria</taxon>
        <taxon>Rhodobacterales</taxon>
        <taxon>Paracoccaceae</taxon>
        <taxon>Allgaiera</taxon>
    </lineage>
</organism>
<dbReference type="PANTHER" id="PTHR30603">
    <property type="entry name" value="RNA POLYMERASE SIGMA FACTOR RPO"/>
    <property type="match status" value="1"/>
</dbReference>
<dbReference type="Pfam" id="PF03979">
    <property type="entry name" value="Sigma70_r1_1"/>
    <property type="match status" value="1"/>
</dbReference>
<sequence length="662" mass="75539">MAPKDTDDAKTDEQDSDVTLDMSQAQVKRMIADARERGYITYDQLNQVLPPEQVSSEQIEDVMSMLSEMGINVIENEEAEDDEAEQSKGEVVETASTSREVAVATSSSETLDRTDDPVRMYLREMGSVELLSREGEIAIAKRIEAGRNTMIAGLCESPLTFHAITIWRDELLNEDILLRDVIDLETTFGRSMDDDVDDDVPAVDGAPQSESSGKRDEPELDADGHPISSDDDEDEDDQSNMSLAAMEAALKPRVLETLEQIAHDYTALSEMQDQRMSATLNEDNSFTLEAEQAYQTLRSEIVLLVNELHLHNNRIEALIDQLYGINRKIMSIDSNMVKLADQARINRREFIDEYRGYELDPAWLDRMAEKDGRGWNALIDRSRDKVENLRAEMAQVGQYVGVDISEFRRIVNQVQKGEKEARQAKKEMVEANLRLVISIAKKYTNRGLQFLDLIQEGNIGLMKAVDKFEYRRGYKFSTYATWWIRQAITRSIADQARTIRIPVHMIETINKLVRTGRQMLHEIGREPTPEELAEKLQMPLEKVRKVMKIAKEPISLETPIGDEEDSQLGDFIEDKNAVLPLDSAIQENLKETTTRVLASLTPREERVLRMRFGIGMNTDHTLEEVGQQFSVTRERIRQIEAKALRKLKHPSRSRKLRSFLDQ</sequence>
<evidence type="ECO:0000256" key="5">
    <source>
        <dbReference type="ARBA" id="ARBA00023163"/>
    </source>
</evidence>
<feature type="DNA-binding region" description="H-T-H motif" evidence="6">
    <location>
        <begin position="622"/>
        <end position="641"/>
    </location>
</feature>
<feature type="compositionally biased region" description="Acidic residues" evidence="8">
    <location>
        <begin position="229"/>
        <end position="238"/>
    </location>
</feature>
<dbReference type="InterPro" id="IPR013324">
    <property type="entry name" value="RNA_pol_sigma_r3/r4-like"/>
</dbReference>
<feature type="compositionally biased region" description="Basic and acidic residues" evidence="8">
    <location>
        <begin position="1"/>
        <end position="13"/>
    </location>
</feature>
<dbReference type="CDD" id="cd06171">
    <property type="entry name" value="Sigma70_r4"/>
    <property type="match status" value="1"/>
</dbReference>
<dbReference type="SUPFAM" id="SSF88659">
    <property type="entry name" value="Sigma3 and sigma4 domains of RNA polymerase sigma factors"/>
    <property type="match status" value="2"/>
</dbReference>
<keyword evidence="2 6" id="KW-0805">Transcription regulation</keyword>
<dbReference type="EMBL" id="BNAB01000002">
    <property type="protein sequence ID" value="GHD99595.1"/>
    <property type="molecule type" value="Genomic_DNA"/>
</dbReference>
<comment type="caution">
    <text evidence="11">The sequence shown here is derived from an EMBL/GenBank/DDBJ whole genome shotgun (WGS) entry which is preliminary data.</text>
</comment>
<dbReference type="FunFam" id="1.10.601.10:FF:000001">
    <property type="entry name" value="RNA polymerase sigma factor SigA"/>
    <property type="match status" value="1"/>
</dbReference>
<feature type="short sequence motif" description="Interaction with polymerase core subunit RpoC" evidence="6">
    <location>
        <begin position="452"/>
        <end position="455"/>
    </location>
</feature>
<dbReference type="Gene3D" id="1.10.220.120">
    <property type="entry name" value="Sigma-70 factor, region 1.1"/>
    <property type="match status" value="1"/>
</dbReference>
<dbReference type="InterPro" id="IPR007631">
    <property type="entry name" value="RNA_pol_sigma_70_non-ess"/>
</dbReference>
<feature type="region of interest" description="Disordered" evidence="8">
    <location>
        <begin position="77"/>
        <end position="110"/>
    </location>
</feature>
<proteinExistence type="inferred from homology"/>
<dbReference type="InterPro" id="IPR013325">
    <property type="entry name" value="RNA_pol_sigma_r2"/>
</dbReference>
<evidence type="ECO:0000256" key="2">
    <source>
        <dbReference type="ARBA" id="ARBA00023015"/>
    </source>
</evidence>
<evidence type="ECO:0000313" key="12">
    <source>
        <dbReference type="EMBL" id="SDW22249.1"/>
    </source>
</evidence>
<reference evidence="12 13" key="2">
    <citation type="submission" date="2016-10" db="EMBL/GenBank/DDBJ databases">
        <authorList>
            <person name="Varghese N."/>
            <person name="Submissions S."/>
        </authorList>
    </citation>
    <scope>NUCLEOTIDE SEQUENCE [LARGE SCALE GENOMIC DNA]</scope>
    <source>
        <strain evidence="12 13">DSM 24802</strain>
    </source>
</reference>
<feature type="compositionally biased region" description="Polar residues" evidence="8">
    <location>
        <begin position="94"/>
        <end position="109"/>
    </location>
</feature>
<accession>A0AAN4UP57</accession>
<dbReference type="NCBIfam" id="TIGR02393">
    <property type="entry name" value="RpoD_Cterm"/>
    <property type="match status" value="1"/>
</dbReference>
<feature type="region of interest" description="Sigma-70 factor domain-4" evidence="6">
    <location>
        <begin position="596"/>
        <end position="649"/>
    </location>
</feature>
<keyword evidence="5 6" id="KW-0804">Transcription</keyword>
<feature type="region of interest" description="Sigma-70 factor domain-3" evidence="6">
    <location>
        <begin position="507"/>
        <end position="583"/>
    </location>
</feature>
<dbReference type="PROSITE" id="PS00716">
    <property type="entry name" value="SIGMA70_2"/>
    <property type="match status" value="1"/>
</dbReference>
<dbReference type="InterPro" id="IPR042189">
    <property type="entry name" value="RNA_pol_sigma_70_r1_1_sf"/>
</dbReference>
<evidence type="ECO:0000259" key="10">
    <source>
        <dbReference type="PROSITE" id="PS00716"/>
    </source>
</evidence>
<protein>
    <recommendedName>
        <fullName evidence="6">RNA polymerase sigma factor RpoD</fullName>
    </recommendedName>
    <alternativeName>
        <fullName evidence="6">Sigma-70</fullName>
    </alternativeName>
</protein>
<dbReference type="Pfam" id="PF00140">
    <property type="entry name" value="Sigma70_r1_2"/>
    <property type="match status" value="1"/>
</dbReference>
<dbReference type="GO" id="GO:0003677">
    <property type="term" value="F:DNA binding"/>
    <property type="evidence" value="ECO:0007669"/>
    <property type="project" value="UniProtKB-UniRule"/>
</dbReference>
<dbReference type="GO" id="GO:0005737">
    <property type="term" value="C:cytoplasm"/>
    <property type="evidence" value="ECO:0007669"/>
    <property type="project" value="UniProtKB-SubCell"/>
</dbReference>
<dbReference type="InterPro" id="IPR009042">
    <property type="entry name" value="RNA_pol_sigma70_r1_2"/>
</dbReference>
<evidence type="ECO:0000313" key="13">
    <source>
        <dbReference type="Proteomes" id="UP000199541"/>
    </source>
</evidence>
<dbReference type="Pfam" id="PF04542">
    <property type="entry name" value="Sigma70_r2"/>
    <property type="match status" value="1"/>
</dbReference>
<dbReference type="Pfam" id="PF04539">
    <property type="entry name" value="Sigma70_r3"/>
    <property type="match status" value="1"/>
</dbReference>
<keyword evidence="3 6" id="KW-0731">Sigma factor</keyword>
<dbReference type="FunFam" id="1.10.10.10:FF:000004">
    <property type="entry name" value="RNA polymerase sigma factor SigA"/>
    <property type="match status" value="1"/>
</dbReference>
<dbReference type="Gene3D" id="1.10.601.10">
    <property type="entry name" value="RNA Polymerase Primary Sigma Factor"/>
    <property type="match status" value="1"/>
</dbReference>
<evidence type="ECO:0000313" key="14">
    <source>
        <dbReference type="Proteomes" id="UP000634647"/>
    </source>
</evidence>
<dbReference type="GO" id="GO:0016987">
    <property type="term" value="F:sigma factor activity"/>
    <property type="evidence" value="ECO:0007669"/>
    <property type="project" value="UniProtKB-UniRule"/>
</dbReference>
<dbReference type="InterPro" id="IPR050239">
    <property type="entry name" value="Sigma-70_RNA_pol_init_factors"/>
</dbReference>
<feature type="domain" description="RNA polymerase sigma-70" evidence="9">
    <location>
        <begin position="452"/>
        <end position="465"/>
    </location>
</feature>
<gene>
    <name evidence="6 11" type="primary">rpoD</name>
    <name evidence="11" type="ORF">GCM10008024_07600</name>
    <name evidence="12" type="ORF">SAMN05444006_102116</name>
</gene>
<evidence type="ECO:0000313" key="11">
    <source>
        <dbReference type="EMBL" id="GHD99595.1"/>
    </source>
</evidence>
<keyword evidence="7" id="KW-0175">Coiled coil</keyword>
<dbReference type="SUPFAM" id="SSF88946">
    <property type="entry name" value="Sigma2 domain of RNA polymerase sigma factors"/>
    <property type="match status" value="1"/>
</dbReference>
<dbReference type="Proteomes" id="UP000199541">
    <property type="component" value="Unassembled WGS sequence"/>
</dbReference>
<dbReference type="NCBIfam" id="NF004208">
    <property type="entry name" value="PRK05658.1"/>
    <property type="match status" value="1"/>
</dbReference>
<feature type="region of interest" description="Disordered" evidence="8">
    <location>
        <begin position="1"/>
        <end position="21"/>
    </location>
</feature>
<dbReference type="InterPro" id="IPR007630">
    <property type="entry name" value="RNA_pol_sigma70_r4"/>
</dbReference>
<dbReference type="GO" id="GO:0006352">
    <property type="term" value="P:DNA-templated transcription initiation"/>
    <property type="evidence" value="ECO:0007669"/>
    <property type="project" value="UniProtKB-UniRule"/>
</dbReference>
<comment type="similarity">
    <text evidence="6">Belongs to the sigma-70 factor family. RpoD/SigA subfamily.</text>
</comment>
<comment type="function">
    <text evidence="6">Sigma factors are initiation factors that promote the attachment of RNA polymerase to specific initiation sites and are then released. This sigma factor is the primary sigma factor during exponential growth.</text>
</comment>
<dbReference type="InterPro" id="IPR014284">
    <property type="entry name" value="RNA_pol_sigma-70_dom"/>
</dbReference>
<feature type="coiled-coil region" evidence="7">
    <location>
        <begin position="407"/>
        <end position="434"/>
    </location>
</feature>
<dbReference type="InterPro" id="IPR036388">
    <property type="entry name" value="WH-like_DNA-bd_sf"/>
</dbReference>
<dbReference type="EMBL" id="FNOB01000002">
    <property type="protein sequence ID" value="SDW22249.1"/>
    <property type="molecule type" value="Genomic_DNA"/>
</dbReference>
<dbReference type="PROSITE" id="PS00715">
    <property type="entry name" value="SIGMA70_1"/>
    <property type="match status" value="1"/>
</dbReference>
<dbReference type="Pfam" id="PF04545">
    <property type="entry name" value="Sigma70_r4"/>
    <property type="match status" value="1"/>
</dbReference>
<evidence type="ECO:0000256" key="3">
    <source>
        <dbReference type="ARBA" id="ARBA00023082"/>
    </source>
</evidence>
<feature type="region of interest" description="Sigma-70 factor domain-2" evidence="6">
    <location>
        <begin position="428"/>
        <end position="498"/>
    </location>
</feature>
<feature type="domain" description="RNA polymerase sigma-70" evidence="10">
    <location>
        <begin position="621"/>
        <end position="647"/>
    </location>
</feature>
<dbReference type="PRINTS" id="PR00046">
    <property type="entry name" value="SIGMA70FCT"/>
</dbReference>
<evidence type="ECO:0000259" key="9">
    <source>
        <dbReference type="PROSITE" id="PS00715"/>
    </source>
</evidence>
<reference evidence="11" key="3">
    <citation type="submission" date="2023-06" db="EMBL/GenBank/DDBJ databases">
        <authorList>
            <person name="Sun Q."/>
            <person name="Zhou Y."/>
        </authorList>
    </citation>
    <scope>NUCLEOTIDE SEQUENCE</scope>
    <source>
        <strain evidence="11">CGMCC 1.10859</strain>
    </source>
</reference>
<dbReference type="InterPro" id="IPR007624">
    <property type="entry name" value="RNA_pol_sigma70_r3"/>
</dbReference>
<keyword evidence="13" id="KW-1185">Reference proteome</keyword>
<dbReference type="NCBIfam" id="TIGR02937">
    <property type="entry name" value="sigma70-ECF"/>
    <property type="match status" value="1"/>
</dbReference>
<comment type="subunit">
    <text evidence="6">Interacts transiently with the RNA polymerase catalytic core.</text>
</comment>
<dbReference type="RefSeq" id="WP_035840861.1">
    <property type="nucleotide sequence ID" value="NZ_BNAB01000002.1"/>
</dbReference>
<reference evidence="11" key="1">
    <citation type="journal article" date="2014" name="Int. J. Syst. Evol. Microbiol.">
        <title>Complete genome sequence of Corynebacterium casei LMG S-19264T (=DSM 44701T), isolated from a smear-ripened cheese.</title>
        <authorList>
            <consortium name="US DOE Joint Genome Institute (JGI-PGF)"/>
            <person name="Walter F."/>
            <person name="Albersmeier A."/>
            <person name="Kalinowski J."/>
            <person name="Ruckert C."/>
        </authorList>
    </citation>
    <scope>NUCLEOTIDE SEQUENCE</scope>
    <source>
        <strain evidence="11">CGMCC 1.10859</strain>
    </source>
</reference>
<dbReference type="InterPro" id="IPR007127">
    <property type="entry name" value="RNA_pol_sigma_70_r1_1"/>
</dbReference>
<evidence type="ECO:0000256" key="8">
    <source>
        <dbReference type="SAM" id="MobiDB-lite"/>
    </source>
</evidence>
<keyword evidence="1 6" id="KW-0963">Cytoplasm</keyword>
<evidence type="ECO:0000256" key="1">
    <source>
        <dbReference type="ARBA" id="ARBA00022490"/>
    </source>
</evidence>
<dbReference type="FunFam" id="1.10.10.10:FF:000002">
    <property type="entry name" value="RNA polymerase sigma factor SigA"/>
    <property type="match status" value="1"/>
</dbReference>
<evidence type="ECO:0000256" key="6">
    <source>
        <dbReference type="HAMAP-Rule" id="MF_00963"/>
    </source>
</evidence>
<dbReference type="Proteomes" id="UP000634647">
    <property type="component" value="Unassembled WGS sequence"/>
</dbReference>
<dbReference type="InterPro" id="IPR028630">
    <property type="entry name" value="Sigma70_RpoD"/>
</dbReference>
<keyword evidence="4 6" id="KW-0238">DNA-binding</keyword>
<dbReference type="InterPro" id="IPR007627">
    <property type="entry name" value="RNA_pol_sigma70_r2"/>
</dbReference>
<dbReference type="InterPro" id="IPR000943">
    <property type="entry name" value="RNA_pol_sigma70"/>
</dbReference>
<name>A0AAN4UP57_9RHOB</name>